<reference evidence="1" key="1">
    <citation type="submission" date="2020-06" db="EMBL/GenBank/DDBJ databases">
        <title>WGS assembly of Ceratodon purpureus strain R40.</title>
        <authorList>
            <person name="Carey S.B."/>
            <person name="Jenkins J."/>
            <person name="Shu S."/>
            <person name="Lovell J.T."/>
            <person name="Sreedasyam A."/>
            <person name="Maumus F."/>
            <person name="Tiley G.P."/>
            <person name="Fernandez-Pozo N."/>
            <person name="Barry K."/>
            <person name="Chen C."/>
            <person name="Wang M."/>
            <person name="Lipzen A."/>
            <person name="Daum C."/>
            <person name="Saski C.A."/>
            <person name="Payton A.C."/>
            <person name="Mcbreen J.C."/>
            <person name="Conrad R.E."/>
            <person name="Kollar L.M."/>
            <person name="Olsson S."/>
            <person name="Huttunen S."/>
            <person name="Landis J.B."/>
            <person name="Wickett N.J."/>
            <person name="Johnson M.G."/>
            <person name="Rensing S.A."/>
            <person name="Grimwood J."/>
            <person name="Schmutz J."/>
            <person name="Mcdaniel S.F."/>
        </authorList>
    </citation>
    <scope>NUCLEOTIDE SEQUENCE</scope>
    <source>
        <strain evidence="1">R40</strain>
    </source>
</reference>
<name>A0A8T0JDZ6_CERPU</name>
<evidence type="ECO:0000313" key="1">
    <source>
        <dbReference type="EMBL" id="KAG0593109.1"/>
    </source>
</evidence>
<organism evidence="1 2">
    <name type="scientific">Ceratodon purpureus</name>
    <name type="common">Fire moss</name>
    <name type="synonym">Dicranum purpureum</name>
    <dbReference type="NCBI Taxonomy" id="3225"/>
    <lineage>
        <taxon>Eukaryota</taxon>
        <taxon>Viridiplantae</taxon>
        <taxon>Streptophyta</taxon>
        <taxon>Embryophyta</taxon>
        <taxon>Bryophyta</taxon>
        <taxon>Bryophytina</taxon>
        <taxon>Bryopsida</taxon>
        <taxon>Dicranidae</taxon>
        <taxon>Pseudoditrichales</taxon>
        <taxon>Ditrichaceae</taxon>
        <taxon>Ceratodon</taxon>
    </lineage>
</organism>
<gene>
    <name evidence="1" type="ORF">KC19_1G305400</name>
</gene>
<sequence>MGCRLLVGGGVGVWFCPLTMWDGWCFRSKSLWMPWLRIRVGCVMWNCGNRGATGMRG</sequence>
<dbReference type="AlphaFoldDB" id="A0A8T0JDZ6"/>
<comment type="caution">
    <text evidence="1">The sequence shown here is derived from an EMBL/GenBank/DDBJ whole genome shotgun (WGS) entry which is preliminary data.</text>
</comment>
<evidence type="ECO:0000313" key="2">
    <source>
        <dbReference type="Proteomes" id="UP000822688"/>
    </source>
</evidence>
<dbReference type="Proteomes" id="UP000822688">
    <property type="component" value="Chromosome 1"/>
</dbReference>
<protein>
    <submittedName>
        <fullName evidence="1">Uncharacterized protein</fullName>
    </submittedName>
</protein>
<proteinExistence type="predicted"/>
<dbReference type="EMBL" id="CM026421">
    <property type="protein sequence ID" value="KAG0593109.1"/>
    <property type="molecule type" value="Genomic_DNA"/>
</dbReference>
<accession>A0A8T0JDZ6</accession>
<keyword evidence="2" id="KW-1185">Reference proteome</keyword>